<dbReference type="EMBL" id="JBHLZP010000007">
    <property type="protein sequence ID" value="MFB9831058.1"/>
    <property type="molecule type" value="Genomic_DNA"/>
</dbReference>
<dbReference type="Proteomes" id="UP001589627">
    <property type="component" value="Unassembled WGS sequence"/>
</dbReference>
<feature type="signal peptide" evidence="1">
    <location>
        <begin position="1"/>
        <end position="30"/>
    </location>
</feature>
<sequence length="146" mass="15259">MKFRTKVAGVLAAVGVAAGALVSVSSGASAASAPCAGYTYQGKVAVNVPPAGSPKKTVGYVYWYQKSYAHAASRVCAVTRPTSTYLGKTSWLEVRVETNGNGLPDKDAGNYHYYAGPVYIARVGGIGVSGRIDIKGGNHYTTLFYI</sequence>
<gene>
    <name evidence="2" type="ORF">ACFFNX_02505</name>
</gene>
<protein>
    <submittedName>
        <fullName evidence="2">Uncharacterized protein</fullName>
    </submittedName>
</protein>
<reference evidence="2 3" key="1">
    <citation type="submission" date="2024-09" db="EMBL/GenBank/DDBJ databases">
        <authorList>
            <person name="Sun Q."/>
            <person name="Mori K."/>
        </authorList>
    </citation>
    <scope>NUCLEOTIDE SEQUENCE [LARGE SCALE GENOMIC DNA]</scope>
    <source>
        <strain evidence="2 3">TBRC 0563</strain>
    </source>
</reference>
<name>A0ABV5Y7R0_9ACTN</name>
<keyword evidence="3" id="KW-1185">Reference proteome</keyword>
<comment type="caution">
    <text evidence="2">The sequence shown here is derived from an EMBL/GenBank/DDBJ whole genome shotgun (WGS) entry which is preliminary data.</text>
</comment>
<evidence type="ECO:0000313" key="2">
    <source>
        <dbReference type="EMBL" id="MFB9831058.1"/>
    </source>
</evidence>
<organism evidence="2 3">
    <name type="scientific">Actinoallomurus acaciae</name>
    <dbReference type="NCBI Taxonomy" id="502577"/>
    <lineage>
        <taxon>Bacteria</taxon>
        <taxon>Bacillati</taxon>
        <taxon>Actinomycetota</taxon>
        <taxon>Actinomycetes</taxon>
        <taxon>Streptosporangiales</taxon>
        <taxon>Thermomonosporaceae</taxon>
        <taxon>Actinoallomurus</taxon>
    </lineage>
</organism>
<proteinExistence type="predicted"/>
<feature type="chain" id="PRO_5047341332" evidence="1">
    <location>
        <begin position="31"/>
        <end position="146"/>
    </location>
</feature>
<evidence type="ECO:0000256" key="1">
    <source>
        <dbReference type="SAM" id="SignalP"/>
    </source>
</evidence>
<dbReference type="RefSeq" id="WP_378194357.1">
    <property type="nucleotide sequence ID" value="NZ_JBHLZP010000007.1"/>
</dbReference>
<accession>A0ABV5Y7R0</accession>
<keyword evidence="1" id="KW-0732">Signal</keyword>
<evidence type="ECO:0000313" key="3">
    <source>
        <dbReference type="Proteomes" id="UP001589627"/>
    </source>
</evidence>